<keyword evidence="2" id="KW-0732">Signal</keyword>
<evidence type="ECO:0000259" key="4">
    <source>
        <dbReference type="Pfam" id="PF04389"/>
    </source>
</evidence>
<organism evidence="5 6">
    <name type="scientific">Steinernema glaseri</name>
    <dbReference type="NCBI Taxonomy" id="37863"/>
    <lineage>
        <taxon>Eukaryota</taxon>
        <taxon>Metazoa</taxon>
        <taxon>Ecdysozoa</taxon>
        <taxon>Nematoda</taxon>
        <taxon>Chromadorea</taxon>
        <taxon>Rhabditida</taxon>
        <taxon>Tylenchina</taxon>
        <taxon>Panagrolaimomorpha</taxon>
        <taxon>Strongyloidoidea</taxon>
        <taxon>Steinernematidae</taxon>
        <taxon>Steinernema</taxon>
    </lineage>
</organism>
<dbReference type="Gene3D" id="3.40.630.10">
    <property type="entry name" value="Zn peptidases"/>
    <property type="match status" value="1"/>
</dbReference>
<proteinExistence type="inferred from homology"/>
<dbReference type="Pfam" id="PF02225">
    <property type="entry name" value="PA"/>
    <property type="match status" value="1"/>
</dbReference>
<keyword evidence="5" id="KW-1185">Reference proteome</keyword>
<reference evidence="6" key="1">
    <citation type="submission" date="2016-11" db="UniProtKB">
        <authorList>
            <consortium name="WormBaseParasite"/>
        </authorList>
    </citation>
    <scope>IDENTIFICATION</scope>
</reference>
<dbReference type="AlphaFoldDB" id="A0A1I7ZYF3"/>
<dbReference type="InterPro" id="IPR003137">
    <property type="entry name" value="PA_domain"/>
</dbReference>
<dbReference type="Pfam" id="PF04389">
    <property type="entry name" value="Peptidase_M28"/>
    <property type="match status" value="1"/>
</dbReference>
<dbReference type="SUPFAM" id="SSF53187">
    <property type="entry name" value="Zn-dependent exopeptidases"/>
    <property type="match status" value="1"/>
</dbReference>
<dbReference type="SUPFAM" id="SSF52025">
    <property type="entry name" value="PA domain"/>
    <property type="match status" value="1"/>
</dbReference>
<dbReference type="PANTHER" id="PTHR10404:SF77">
    <property type="entry name" value="GLUTAMATE CARBOXYPEPTIDASE 2 HOMOLOG"/>
    <property type="match status" value="1"/>
</dbReference>
<dbReference type="Proteomes" id="UP000095287">
    <property type="component" value="Unplaced"/>
</dbReference>
<dbReference type="CDD" id="cd02121">
    <property type="entry name" value="PA_GCPII_like"/>
    <property type="match status" value="1"/>
</dbReference>
<dbReference type="FunFam" id="3.50.30.30:FF:000033">
    <property type="entry name" value="Glutamate carboxypeptidase 2 homolog"/>
    <property type="match status" value="1"/>
</dbReference>
<dbReference type="InterPro" id="IPR007484">
    <property type="entry name" value="Peptidase_M28"/>
</dbReference>
<dbReference type="GO" id="GO:0004180">
    <property type="term" value="F:carboxypeptidase activity"/>
    <property type="evidence" value="ECO:0007669"/>
    <property type="project" value="TreeGrafter"/>
</dbReference>
<dbReference type="PANTHER" id="PTHR10404">
    <property type="entry name" value="N-ACETYLATED-ALPHA-LINKED ACIDIC DIPEPTIDASE"/>
    <property type="match status" value="1"/>
</dbReference>
<sequence length="620" mass="69001">MVPRFLLILLLGCTCTSGSVIDSGIVDSLKGNIKWENIRDNLRNFTEEMHLAGTPGAERLALKIADKWRTAGLTDVHFVEYEVLLSYPDFSEPNTMSILSASNTSTYRSSGKSRVLLSEEQNSVGADIQWVAYSGNGTVVGDIVYCNYGRNVDFEVLKENGIELNGKIAFIRYGEGYRGNKVRKAQKLGAIGVILYSDPADCASEGTEEGDVYPSKKWMPSEGVQRGSVRALKGDPLTPRQPAKTGLLDFATIEEAKDNLEIPSIPVMPLSYSDAWHILTRMDGQEAPPEWQGGLNVTYRFGPGLRNGEKVQIDVKSSLQKRTIRNVIGYIEGAEEPDKYVMLGNHFDAWVYGSVDPNSGTAVLAEVARALVQTAEEKKWRPKRTIMFCNWDAEEFGLIGSTEFVEEFANILRDRAVIYLNVDNIHANETMYVATIPSLYETAYKTAKLVENPMLSEIAAGRATVYDTWVEASPSSYSYLSDAPTMPFPRGNSDHAPFLNFLGLPVAHISYSNRHSYGYPLYHTMYETPFLNEHVFDTNNLSVHRAVGQYLALMAYQFADLPTIPLNVNLLARAIAEDHVPALKADLNGSSVDVLIQVEHLEEDVQMLHSTLTNLTWHLR</sequence>
<dbReference type="FunFam" id="3.40.630.10:FF:000101">
    <property type="entry name" value="N-acetylated alpha-linked acidic dipeptidase like 1"/>
    <property type="match status" value="1"/>
</dbReference>
<feature type="domain" description="PA" evidence="3">
    <location>
        <begin position="141"/>
        <end position="232"/>
    </location>
</feature>
<evidence type="ECO:0000256" key="1">
    <source>
        <dbReference type="ARBA" id="ARBA00005634"/>
    </source>
</evidence>
<dbReference type="InterPro" id="IPR046450">
    <property type="entry name" value="PA_dom_sf"/>
</dbReference>
<feature type="chain" id="PRO_5009314055" evidence="2">
    <location>
        <begin position="19"/>
        <end position="620"/>
    </location>
</feature>
<evidence type="ECO:0000313" key="6">
    <source>
        <dbReference type="WBParaSite" id="L893_g30872.t1"/>
    </source>
</evidence>
<protein>
    <submittedName>
        <fullName evidence="6">Peptidase_M28 domain-containing protein</fullName>
    </submittedName>
</protein>
<accession>A0A1I7ZYF3</accession>
<evidence type="ECO:0000259" key="3">
    <source>
        <dbReference type="Pfam" id="PF02225"/>
    </source>
</evidence>
<evidence type="ECO:0000256" key="2">
    <source>
        <dbReference type="SAM" id="SignalP"/>
    </source>
</evidence>
<feature type="domain" description="Peptidase M28" evidence="4">
    <location>
        <begin position="326"/>
        <end position="529"/>
    </location>
</feature>
<evidence type="ECO:0000313" key="5">
    <source>
        <dbReference type="Proteomes" id="UP000095287"/>
    </source>
</evidence>
<comment type="similarity">
    <text evidence="1">Belongs to the peptidase M28 family. M28B subfamily.</text>
</comment>
<dbReference type="WBParaSite" id="L893_g30872.t1">
    <property type="protein sequence ID" value="L893_g30872.t1"/>
    <property type="gene ID" value="L893_g30872"/>
</dbReference>
<feature type="signal peptide" evidence="2">
    <location>
        <begin position="1"/>
        <end position="18"/>
    </location>
</feature>
<dbReference type="InterPro" id="IPR039373">
    <property type="entry name" value="Peptidase_M28B"/>
</dbReference>
<name>A0A1I7ZYF3_9BILA</name>
<dbReference type="Gene3D" id="3.50.30.30">
    <property type="match status" value="1"/>
</dbReference>